<keyword evidence="2 7" id="KW-0813">Transport</keyword>
<gene>
    <name evidence="9" type="ORF">SAMN06295998_1279</name>
</gene>
<dbReference type="EMBL" id="FWYD01000027">
    <property type="protein sequence ID" value="SMD07926.1"/>
    <property type="molecule type" value="Genomic_DNA"/>
</dbReference>
<sequence length="291" mass="32318">MRDSALKWGLLAPAILISIAMLFYPIGRSFWYSLHDWNLTISPQLGPFIGLDNYVRLLTDDPQFWHSVWVSCVFSFFSVFTTIVVSMLMALLLQGSRQLEINVRSILVLAFAMSPALVGISWRFLLAPEFGAADAVIGWIFPRWADVPILADTSTAMVALVLVDVWHWAPYFMLTFIGALASLPQETIEAGQIDGAGRFRIFFGIVLPQLKGVLAIAILLKTIFSIKMLEQVITMTSGGPGSETSTVPHKVYETAFKFYDFGYAAAMAYFLAAAMLVLAMIYSRMLFGGQK</sequence>
<keyword evidence="5 7" id="KW-1133">Transmembrane helix</keyword>
<evidence type="ECO:0000313" key="9">
    <source>
        <dbReference type="EMBL" id="SMD07926.1"/>
    </source>
</evidence>
<feature type="transmembrane region" description="Helical" evidence="7">
    <location>
        <begin position="156"/>
        <end position="180"/>
    </location>
</feature>
<evidence type="ECO:0000256" key="7">
    <source>
        <dbReference type="RuleBase" id="RU363032"/>
    </source>
</evidence>
<evidence type="ECO:0000313" key="10">
    <source>
        <dbReference type="Proteomes" id="UP000192330"/>
    </source>
</evidence>
<keyword evidence="10" id="KW-1185">Reference proteome</keyword>
<comment type="subcellular location">
    <subcellularLocation>
        <location evidence="1 7">Cell membrane</location>
        <topology evidence="1 7">Multi-pass membrane protein</topology>
    </subcellularLocation>
</comment>
<dbReference type="RefSeq" id="WP_084354835.1">
    <property type="nucleotide sequence ID" value="NZ_FWYD01000027.1"/>
</dbReference>
<dbReference type="OrthoDB" id="9801818at2"/>
<comment type="similarity">
    <text evidence="7">Belongs to the binding-protein-dependent transport system permease family.</text>
</comment>
<evidence type="ECO:0000256" key="3">
    <source>
        <dbReference type="ARBA" id="ARBA00022475"/>
    </source>
</evidence>
<keyword evidence="6 7" id="KW-0472">Membrane</keyword>
<dbReference type="PROSITE" id="PS50928">
    <property type="entry name" value="ABC_TM1"/>
    <property type="match status" value="1"/>
</dbReference>
<dbReference type="GO" id="GO:0055085">
    <property type="term" value="P:transmembrane transport"/>
    <property type="evidence" value="ECO:0007669"/>
    <property type="project" value="InterPro"/>
</dbReference>
<keyword evidence="4 7" id="KW-0812">Transmembrane</keyword>
<dbReference type="CDD" id="cd06261">
    <property type="entry name" value="TM_PBP2"/>
    <property type="match status" value="1"/>
</dbReference>
<keyword evidence="3" id="KW-1003">Cell membrane</keyword>
<dbReference type="InterPro" id="IPR000515">
    <property type="entry name" value="MetI-like"/>
</dbReference>
<dbReference type="PANTHER" id="PTHR43005:SF1">
    <property type="entry name" value="SPERMIDINE_PUTRESCINE TRANSPORT SYSTEM PERMEASE PROTEIN"/>
    <property type="match status" value="1"/>
</dbReference>
<dbReference type="STRING" id="1387277.SAMN06295998_1279"/>
<evidence type="ECO:0000256" key="5">
    <source>
        <dbReference type="ARBA" id="ARBA00022989"/>
    </source>
</evidence>
<name>A0A1W2EF57_9RHOB</name>
<feature type="transmembrane region" description="Helical" evidence="7">
    <location>
        <begin position="7"/>
        <end position="27"/>
    </location>
</feature>
<reference evidence="9 10" key="1">
    <citation type="submission" date="2017-04" db="EMBL/GenBank/DDBJ databases">
        <authorList>
            <person name="Afonso C.L."/>
            <person name="Miller P.J."/>
            <person name="Scott M.A."/>
            <person name="Spackman E."/>
            <person name="Goraichik I."/>
            <person name="Dimitrov K.M."/>
            <person name="Suarez D.L."/>
            <person name="Swayne D.E."/>
        </authorList>
    </citation>
    <scope>NUCLEOTIDE SEQUENCE [LARGE SCALE GENOMIC DNA]</scope>
    <source>
        <strain evidence="9 10">CGMCC 1.12644</strain>
    </source>
</reference>
<accession>A0A1W2EF57</accession>
<organism evidence="9 10">
    <name type="scientific">Primorskyibacter flagellatus</name>
    <dbReference type="NCBI Taxonomy" id="1387277"/>
    <lineage>
        <taxon>Bacteria</taxon>
        <taxon>Pseudomonadati</taxon>
        <taxon>Pseudomonadota</taxon>
        <taxon>Alphaproteobacteria</taxon>
        <taxon>Rhodobacterales</taxon>
        <taxon>Roseobacteraceae</taxon>
        <taxon>Primorskyibacter</taxon>
    </lineage>
</organism>
<proteinExistence type="inferred from homology"/>
<dbReference type="InterPro" id="IPR035906">
    <property type="entry name" value="MetI-like_sf"/>
</dbReference>
<evidence type="ECO:0000259" key="8">
    <source>
        <dbReference type="PROSITE" id="PS50928"/>
    </source>
</evidence>
<dbReference type="PANTHER" id="PTHR43005">
    <property type="entry name" value="BLR7065 PROTEIN"/>
    <property type="match status" value="1"/>
</dbReference>
<evidence type="ECO:0000256" key="4">
    <source>
        <dbReference type="ARBA" id="ARBA00022692"/>
    </source>
</evidence>
<dbReference type="Pfam" id="PF00528">
    <property type="entry name" value="BPD_transp_1"/>
    <property type="match status" value="1"/>
</dbReference>
<feature type="transmembrane region" description="Helical" evidence="7">
    <location>
        <begin position="68"/>
        <end position="93"/>
    </location>
</feature>
<evidence type="ECO:0000256" key="2">
    <source>
        <dbReference type="ARBA" id="ARBA00022448"/>
    </source>
</evidence>
<evidence type="ECO:0000256" key="1">
    <source>
        <dbReference type="ARBA" id="ARBA00004651"/>
    </source>
</evidence>
<dbReference type="GO" id="GO:0005886">
    <property type="term" value="C:plasma membrane"/>
    <property type="evidence" value="ECO:0007669"/>
    <property type="project" value="UniProtKB-SubCell"/>
</dbReference>
<dbReference type="SUPFAM" id="SSF161098">
    <property type="entry name" value="MetI-like"/>
    <property type="match status" value="1"/>
</dbReference>
<evidence type="ECO:0000256" key="6">
    <source>
        <dbReference type="ARBA" id="ARBA00023136"/>
    </source>
</evidence>
<feature type="domain" description="ABC transmembrane type-1" evidence="8">
    <location>
        <begin position="68"/>
        <end position="282"/>
    </location>
</feature>
<protein>
    <submittedName>
        <fullName evidence="9">Carbohydrate ABC transporter membrane protein 1, CUT1 family</fullName>
    </submittedName>
</protein>
<dbReference type="AlphaFoldDB" id="A0A1W2EF57"/>
<dbReference type="Proteomes" id="UP000192330">
    <property type="component" value="Unassembled WGS sequence"/>
</dbReference>
<dbReference type="Gene3D" id="1.10.3720.10">
    <property type="entry name" value="MetI-like"/>
    <property type="match status" value="1"/>
</dbReference>
<feature type="transmembrane region" description="Helical" evidence="7">
    <location>
        <begin position="261"/>
        <end position="282"/>
    </location>
</feature>
<feature type="transmembrane region" description="Helical" evidence="7">
    <location>
        <begin position="105"/>
        <end position="125"/>
    </location>
</feature>
<feature type="transmembrane region" description="Helical" evidence="7">
    <location>
        <begin position="201"/>
        <end position="220"/>
    </location>
</feature>